<dbReference type="InterPro" id="IPR001599">
    <property type="entry name" value="Macroglobln_a2"/>
</dbReference>
<protein>
    <recommendedName>
        <fullName evidence="3">Alpha-2-macroglobulin domain-containing protein</fullName>
    </recommendedName>
</protein>
<dbReference type="RefSeq" id="WP_046403805.1">
    <property type="nucleotide sequence ID" value="NZ_CABJFF010000018.1"/>
</dbReference>
<dbReference type="SUPFAM" id="SSF48239">
    <property type="entry name" value="Terpenoid cyclases/Protein prenyltransferases"/>
    <property type="match status" value="1"/>
</dbReference>
<evidence type="ECO:0000256" key="1">
    <source>
        <dbReference type="ARBA" id="ARBA00010556"/>
    </source>
</evidence>
<dbReference type="Gene3D" id="2.60.40.1930">
    <property type="match status" value="1"/>
</dbReference>
<gene>
    <name evidence="4" type="ORF">DWW57_10945</name>
</gene>
<dbReference type="InterPro" id="IPR041246">
    <property type="entry name" value="Bact_MG10"/>
</dbReference>
<name>A0A412TPL9_9BACT</name>
<dbReference type="InterPro" id="IPR002890">
    <property type="entry name" value="MG2"/>
</dbReference>
<accession>A0A412TPL9</accession>
<dbReference type="Pfam" id="PF00207">
    <property type="entry name" value="A2M"/>
    <property type="match status" value="1"/>
</dbReference>
<dbReference type="GO" id="GO:0004866">
    <property type="term" value="F:endopeptidase inhibitor activity"/>
    <property type="evidence" value="ECO:0007669"/>
    <property type="project" value="InterPro"/>
</dbReference>
<evidence type="ECO:0000256" key="2">
    <source>
        <dbReference type="SAM" id="SignalP"/>
    </source>
</evidence>
<dbReference type="Gene3D" id="2.60.40.10">
    <property type="entry name" value="Immunoglobulins"/>
    <property type="match status" value="1"/>
</dbReference>
<dbReference type="Pfam" id="PF17973">
    <property type="entry name" value="bMG10"/>
    <property type="match status" value="1"/>
</dbReference>
<dbReference type="PANTHER" id="PTHR40094:SF1">
    <property type="entry name" value="UBIQUITIN DOMAIN-CONTAINING PROTEIN"/>
    <property type="match status" value="1"/>
</dbReference>
<organism evidence="4 5">
    <name type="scientific">Odoribacter splanchnicus</name>
    <dbReference type="NCBI Taxonomy" id="28118"/>
    <lineage>
        <taxon>Bacteria</taxon>
        <taxon>Pseudomonadati</taxon>
        <taxon>Bacteroidota</taxon>
        <taxon>Bacteroidia</taxon>
        <taxon>Bacteroidales</taxon>
        <taxon>Odoribacteraceae</taxon>
        <taxon>Odoribacter</taxon>
    </lineage>
</organism>
<dbReference type="InterPro" id="IPR013783">
    <property type="entry name" value="Ig-like_fold"/>
</dbReference>
<dbReference type="EMBL" id="QRYC01000014">
    <property type="protein sequence ID" value="RGU55802.1"/>
    <property type="molecule type" value="Genomic_DNA"/>
</dbReference>
<dbReference type="Gene3D" id="1.50.10.20">
    <property type="match status" value="1"/>
</dbReference>
<reference evidence="4 5" key="1">
    <citation type="submission" date="2018-08" db="EMBL/GenBank/DDBJ databases">
        <title>A genome reference for cultivated species of the human gut microbiota.</title>
        <authorList>
            <person name="Zou Y."/>
            <person name="Xue W."/>
            <person name="Luo G."/>
        </authorList>
    </citation>
    <scope>NUCLEOTIDE SEQUENCE [LARGE SCALE GENOMIC DNA]</scope>
    <source>
        <strain evidence="4 5">AF16-14</strain>
    </source>
</reference>
<comment type="similarity">
    <text evidence="1">Belongs to the protease inhibitor I39 (alpha-2-macroglobulin) family. Bacterial alpha-2-macroglobulin subfamily.</text>
</comment>
<dbReference type="InterPro" id="IPR051802">
    <property type="entry name" value="YfhM-like"/>
</dbReference>
<sequence length="1896" mass="216255">MRLSKLLIGILLFIGSATYAQHSPQDTLTAYYYRYPQQAIKDAEALYRQAIKNNDTPLLIKSLILKTTFTLAIDHEDYPAILSEVEKYLSQETDSAGIAVINSYCAQLYAEYYNNNSYLINQRTPVTDYIPEDIASWSSNIFAEKIKKCVAASLLPARKLQETPLSAYKAILTSLTPADSLRPTLYDFLCYRAINILLQTNTPGFAEPSSDSPLLFAPADEFIATPIPAELKGRPATILQIWQELLRFRKKQANHPAFLATDLDRLEYAKNFLSPHDRDTLYLKALQELKRTYINTPFVIEVMAKEANEYTTDLHASTYDRSVTPQQLVTKKEKIIALCEKGIDLYPKYKRTNLLRAILSQMKAPKLSLQLPEIIYPEETVALKLTSQNLYYAILQIYRIDLPTETYEQLTDQEKNKAQHKVYEKRFTLTPSLIERDTIVHIPLPQAGLYQISLYTTGAKHSVSQTMIATRLQSNVQCNQNQQIYSVYDSKSGKPIPKAKILLYKPNYPGYTLLDSLFTNSRGMAFSFRSLSKQNLAYQVINPENPNGPINPIYRQYTSPTAQTRTALITDRKIYRPGQTVYYKGISWSTSPDTLYALENRKYKISFKDANDKEIAQQEVTSNRYGSFTGSFVIPARILNGYFTLYTEKGQTTIEVADYKRPEFEILFQEPTRSYFAGDVVCLKGQVKSFSGVKMAHTPINYTISVSSPIVSPYIASTFHGTTHSNTEGCFEITFKAQDIPATSAFRNSYLYEIKVKVTDTKGETEEMSTMLPIYSGKATPTLQLPEQVNKQQRTAFHISLAEIANDSNAYPVKYTIQKLVSPQQLQTYPDIKDTIVEKTILEGHLSVFRKDSVFPDLTRQASGIYLLTVTSGQSEAKQIFYLYSPQDSQPPFPTYEWVVREKTTCRPGETARILFGTSAKEAYVRYDIYTSDKLIKRSYPILSNEVIPIDIPFLEEYGQQIWLYISYVKDKKFFSQVIPIQRAKPDRKLTVETKVFRDHLIPGQSETWKLRVVDATGKPVTAELLAMMYDASLDKIVPNHFYFRPIYLNPGTPYAWICPFRYNFNNRIILSDHIFRRPSYPVTPLSFSELQTYVSSHSHYRFSTKALGNTYMTGSAKLAASDFAEAASDEAGSSGMPTPEINYRENFQETAFFYPQLQTDPEGYVDISFTIPDATTQWKFTALATTPALRTGQLSETIVTSKPLMVRPNLPRFLRTGDQTELQVTVSNLSDTIQQGKVNFEFFDPANQKVFMQQNQTFRTHPQGSQTLTFQFTVPADIDLLGFRVSAQSGHFSDGEQHLLPVLPTETLITQTLPIYTNQTGKHTFTLKQPNTTITPYRLTFELTENPIWYAVLAIPSIQQPQNENITDLSGAYYVNSITQRIIHANPHIAGVIRSWHLSADDPTLLSKLEQNQELKSILLEASPWVMQAQSETECIQSLVQLFDQNRLDYQQKSILQKLAALQNPTGGWSWFKGMYPSRFMTANVLAIMARANLTGQRAFNEQEKEMQIKALRYLDNEIRKDFETTPQRIGYEQILYLYVRSLYRDIPLGDALKAHKYFIALAQKQWSDFTLYEKALTAVTLNRYGFKQEAQNILKSLRQYAVTNNEQGMYWPNNRRQIYRNSAIQTHVALMEAFYELEGNTPETELMKQWLLRQKQTQNWGNVPSTVDAIYALLLTGKDQLNQSEKITVELGKQTLPVSTTANPLGYLKYTYTASEIQPDMLNADITQTTDSPSWGGLYLQYFEKFDQVQQQKGILSVTKKLFIEKIGSDGKQELLPLGKEKLKTGDKVITRLTLSLKQDMDFLYLKDFRAACFEPIGQLSGNQWKFGTVYYEESKDAVTNFFFNSLAKGTYVLEYPVWVNQAGTYQDGIATFQSMYAPEYTAYSEAGKITVTK</sequence>
<proteinExistence type="inferred from homology"/>
<dbReference type="Pfam" id="PF01835">
    <property type="entry name" value="MG2"/>
    <property type="match status" value="1"/>
</dbReference>
<evidence type="ECO:0000313" key="4">
    <source>
        <dbReference type="EMBL" id="RGU55802.1"/>
    </source>
</evidence>
<evidence type="ECO:0000259" key="3">
    <source>
        <dbReference type="SMART" id="SM01360"/>
    </source>
</evidence>
<dbReference type="InterPro" id="IPR008930">
    <property type="entry name" value="Terpenoid_cyclase/PrenylTrfase"/>
</dbReference>
<comment type="caution">
    <text evidence="4">The sequence shown here is derived from an EMBL/GenBank/DDBJ whole genome shotgun (WGS) entry which is preliminary data.</text>
</comment>
<dbReference type="PANTHER" id="PTHR40094">
    <property type="entry name" value="ALPHA-2-MACROGLOBULIN HOMOLOG"/>
    <property type="match status" value="1"/>
</dbReference>
<evidence type="ECO:0000313" key="5">
    <source>
        <dbReference type="Proteomes" id="UP000284243"/>
    </source>
</evidence>
<dbReference type="SMART" id="SM01360">
    <property type="entry name" value="A2M"/>
    <property type="match status" value="1"/>
</dbReference>
<dbReference type="Gene3D" id="2.20.130.20">
    <property type="match status" value="1"/>
</dbReference>
<keyword evidence="2" id="KW-0732">Signal</keyword>
<feature type="signal peptide" evidence="2">
    <location>
        <begin position="1"/>
        <end position="22"/>
    </location>
</feature>
<dbReference type="Proteomes" id="UP000284243">
    <property type="component" value="Unassembled WGS sequence"/>
</dbReference>
<feature type="chain" id="PRO_5019461877" description="Alpha-2-macroglobulin domain-containing protein" evidence="2">
    <location>
        <begin position="23"/>
        <end position="1896"/>
    </location>
</feature>
<feature type="domain" description="Alpha-2-macroglobulin" evidence="3">
    <location>
        <begin position="1151"/>
        <end position="1241"/>
    </location>
</feature>